<keyword evidence="10" id="KW-1185">Reference proteome</keyword>
<dbReference type="GO" id="GO:0005886">
    <property type="term" value="C:plasma membrane"/>
    <property type="evidence" value="ECO:0007669"/>
    <property type="project" value="UniProtKB-SubCell"/>
</dbReference>
<dbReference type="Gene3D" id="3.40.50.2300">
    <property type="match status" value="2"/>
</dbReference>
<dbReference type="PANTHER" id="PTHR34296:SF2">
    <property type="entry name" value="ABC TRANSPORTER GUANOSINE-BINDING PROTEIN NUPN"/>
    <property type="match status" value="1"/>
</dbReference>
<keyword evidence="6" id="KW-0449">Lipoprotein</keyword>
<evidence type="ECO:0000256" key="2">
    <source>
        <dbReference type="ARBA" id="ARBA00008610"/>
    </source>
</evidence>
<dbReference type="CDD" id="cd06354">
    <property type="entry name" value="PBP1_PrnA-like"/>
    <property type="match status" value="1"/>
</dbReference>
<accession>A0A5N0TML1</accession>
<reference evidence="10" key="1">
    <citation type="submission" date="2019-09" db="EMBL/GenBank/DDBJ databases">
        <title>Mumia zhuanghuii sp. nov. isolated from the intestinal contents of plateau pika (Ochotona curzoniae) in the Qinghai-Tibet plateau of China.</title>
        <authorList>
            <person name="Tian Z."/>
        </authorList>
    </citation>
    <scope>NUCLEOTIDE SEQUENCE [LARGE SCALE GENOMIC DNA]</scope>
    <source>
        <strain evidence="10">L-033</strain>
    </source>
</reference>
<evidence type="ECO:0000313" key="10">
    <source>
        <dbReference type="Proteomes" id="UP000326838"/>
    </source>
</evidence>
<keyword evidence="5" id="KW-0472">Membrane</keyword>
<dbReference type="PANTHER" id="PTHR34296">
    <property type="entry name" value="TRANSCRIPTIONAL ACTIVATOR PROTEIN MED"/>
    <property type="match status" value="1"/>
</dbReference>
<evidence type="ECO:0000256" key="3">
    <source>
        <dbReference type="ARBA" id="ARBA00022475"/>
    </source>
</evidence>
<proteinExistence type="inferred from homology"/>
<evidence type="ECO:0000313" key="9">
    <source>
        <dbReference type="EMBL" id="KAA9135407.1"/>
    </source>
</evidence>
<gene>
    <name evidence="9" type="ORF">F6B40_02460</name>
</gene>
<dbReference type="InterPro" id="IPR003760">
    <property type="entry name" value="PnrA-like"/>
</dbReference>
<dbReference type="EMBL" id="VYUY01000005">
    <property type="protein sequence ID" value="KAA9135407.1"/>
    <property type="molecule type" value="Genomic_DNA"/>
</dbReference>
<comment type="caution">
    <text evidence="9">The sequence shown here is derived from an EMBL/GenBank/DDBJ whole genome shotgun (WGS) entry which is preliminary data.</text>
</comment>
<comment type="similarity">
    <text evidence="2">Belongs to the BMP lipoprotein family.</text>
</comment>
<dbReference type="SUPFAM" id="SSF53822">
    <property type="entry name" value="Periplasmic binding protein-like I"/>
    <property type="match status" value="1"/>
</dbReference>
<dbReference type="Proteomes" id="UP000326838">
    <property type="component" value="Unassembled WGS sequence"/>
</dbReference>
<dbReference type="InterPro" id="IPR050957">
    <property type="entry name" value="BMP_lipoprotein"/>
</dbReference>
<feature type="domain" description="ABC transporter substrate-binding protein PnrA-like" evidence="8">
    <location>
        <begin position="47"/>
        <end position="338"/>
    </location>
</feature>
<dbReference type="InterPro" id="IPR028082">
    <property type="entry name" value="Peripla_BP_I"/>
</dbReference>
<organism evidence="9 10">
    <name type="scientific">Microbacterium caowuchunii</name>
    <dbReference type="NCBI Taxonomy" id="2614638"/>
    <lineage>
        <taxon>Bacteria</taxon>
        <taxon>Bacillati</taxon>
        <taxon>Actinomycetota</taxon>
        <taxon>Actinomycetes</taxon>
        <taxon>Micrococcales</taxon>
        <taxon>Microbacteriaceae</taxon>
        <taxon>Microbacterium</taxon>
    </lineage>
</organism>
<evidence type="ECO:0000256" key="1">
    <source>
        <dbReference type="ARBA" id="ARBA00004193"/>
    </source>
</evidence>
<feature type="chain" id="PRO_5024273738" evidence="7">
    <location>
        <begin position="30"/>
        <end position="353"/>
    </location>
</feature>
<keyword evidence="3" id="KW-1003">Cell membrane</keyword>
<comment type="subcellular location">
    <subcellularLocation>
        <location evidence="1">Cell membrane</location>
        <topology evidence="1">Lipid-anchor</topology>
    </subcellularLocation>
</comment>
<dbReference type="RefSeq" id="WP_150891947.1">
    <property type="nucleotide sequence ID" value="NZ_VYUY01000005.1"/>
</dbReference>
<evidence type="ECO:0000256" key="7">
    <source>
        <dbReference type="SAM" id="SignalP"/>
    </source>
</evidence>
<feature type="signal peptide" evidence="7">
    <location>
        <begin position="1"/>
        <end position="29"/>
    </location>
</feature>
<evidence type="ECO:0000256" key="6">
    <source>
        <dbReference type="ARBA" id="ARBA00023288"/>
    </source>
</evidence>
<evidence type="ECO:0000259" key="8">
    <source>
        <dbReference type="Pfam" id="PF02608"/>
    </source>
</evidence>
<dbReference type="AlphaFoldDB" id="A0A5N0TML1"/>
<name>A0A5N0TML1_9MICO</name>
<evidence type="ECO:0000256" key="5">
    <source>
        <dbReference type="ARBA" id="ARBA00023136"/>
    </source>
</evidence>
<dbReference type="PROSITE" id="PS51257">
    <property type="entry name" value="PROKAR_LIPOPROTEIN"/>
    <property type="match status" value="1"/>
</dbReference>
<keyword evidence="4 7" id="KW-0732">Signal</keyword>
<sequence length="353" mass="36016">MTTRRTVTSLALAPAALALVLAGCSAAPAETSSDAAGDYLACAVSGAGGWNDKSFNEQVLAGLEQAEAELGVEVLPFESRTSDDFVPGLESLIDQGCDLVFSVGFDANEAVNAAAAANPGIDFVTVDGFAIDDTLPNLKPVAYDMVQSAFLGGYVAAAHSTTHTVATFGAVHNAAITDFMTGYANGAAFWADETGTPTTVLGWDPETKEGVFVGGFEDQIAAKNIAATQLDQGADVLFPVAGPLFAAVGAAIADTGTDAVFLGVDSDVAVTSPDYAPSVLVSVEKRMTDAVVAIIAEAAAGDFSSEAYLGDLDNGGTGLSAFHDFEESVSPELRDRLAQIAADIISGDIDPRA</sequence>
<evidence type="ECO:0000256" key="4">
    <source>
        <dbReference type="ARBA" id="ARBA00022729"/>
    </source>
</evidence>
<dbReference type="Pfam" id="PF02608">
    <property type="entry name" value="Bmp"/>
    <property type="match status" value="1"/>
</dbReference>
<protein>
    <submittedName>
        <fullName evidence="9">BMP family ABC transporter substrate-binding protein</fullName>
    </submittedName>
</protein>